<keyword evidence="3" id="KW-1185">Reference proteome</keyword>
<gene>
    <name evidence="2" type="ORF">LCY76_21380</name>
</gene>
<dbReference type="Proteomes" id="UP001139011">
    <property type="component" value="Unassembled WGS sequence"/>
</dbReference>
<organism evidence="2 3">
    <name type="scientific">Fictibacillus marinisediminis</name>
    <dbReference type="NCBI Taxonomy" id="2878389"/>
    <lineage>
        <taxon>Bacteria</taxon>
        <taxon>Bacillati</taxon>
        <taxon>Bacillota</taxon>
        <taxon>Bacilli</taxon>
        <taxon>Bacillales</taxon>
        <taxon>Fictibacillaceae</taxon>
        <taxon>Fictibacillus</taxon>
    </lineage>
</organism>
<dbReference type="EMBL" id="JAIWJX010000002">
    <property type="protein sequence ID" value="MCK6259128.1"/>
    <property type="molecule type" value="Genomic_DNA"/>
</dbReference>
<dbReference type="Pfam" id="PF02567">
    <property type="entry name" value="PhzC-PhzF"/>
    <property type="match status" value="1"/>
</dbReference>
<dbReference type="Gene3D" id="3.10.310.10">
    <property type="entry name" value="Diaminopimelate Epimerase, Chain A, domain 1"/>
    <property type="match status" value="2"/>
</dbReference>
<dbReference type="GO" id="GO:0016853">
    <property type="term" value="F:isomerase activity"/>
    <property type="evidence" value="ECO:0007669"/>
    <property type="project" value="TreeGrafter"/>
</dbReference>
<dbReference type="SUPFAM" id="SSF54506">
    <property type="entry name" value="Diaminopimelate epimerase-like"/>
    <property type="match status" value="1"/>
</dbReference>
<name>A0A9X1XEZ9_9BACL</name>
<protein>
    <submittedName>
        <fullName evidence="2">PhzF family phenazine biosynthesis protein</fullName>
    </submittedName>
</protein>
<reference evidence="2" key="1">
    <citation type="submission" date="2021-09" db="EMBL/GenBank/DDBJ databases">
        <title>Genome analysis of Fictibacillus sp. KIGAM418 isolated from marine sediment.</title>
        <authorList>
            <person name="Seo M.-J."/>
            <person name="Cho E.-S."/>
            <person name="Hwang C.Y."/>
        </authorList>
    </citation>
    <scope>NUCLEOTIDE SEQUENCE</scope>
    <source>
        <strain evidence="2">KIGAM418</strain>
    </source>
</reference>
<dbReference type="NCBIfam" id="TIGR00654">
    <property type="entry name" value="PhzF_family"/>
    <property type="match status" value="1"/>
</dbReference>
<dbReference type="PANTHER" id="PTHR13774">
    <property type="entry name" value="PHENAZINE BIOSYNTHESIS PROTEIN"/>
    <property type="match status" value="1"/>
</dbReference>
<feature type="active site" evidence="1">
    <location>
        <position position="47"/>
    </location>
</feature>
<accession>A0A9X1XEZ9</accession>
<dbReference type="AlphaFoldDB" id="A0A9X1XEZ9"/>
<sequence length="307" mass="34350">MKPLTYTLVDVFTNQPFSGNQLAVFQDDTGLTTEMMQKIARELNLSETVFVQSPSNPANDKKLRIFTPDVELPMAGHPTLGAGYVMAHKGLLEASEGKNEWIFEEGVGDIPVTVYMENGCVLNVEMNQPMPLFGEYFEDRTLAAELLSLSPEDLPDELPIRTVSTAVPFLFIPVRSLDAMKRISFRTDIWEKYFRQSPSTKHIFTFTAETEMKDSTVHSRMFAPAMGIPEDPATGAASGPLGAYIVEHTDIAQNQQGVYRIRSEQGFEMERPSIIDITIRKEREYEEVKIGGRSVIMGSGELLISQK</sequence>
<evidence type="ECO:0000256" key="1">
    <source>
        <dbReference type="PIRSR" id="PIRSR016184-1"/>
    </source>
</evidence>
<evidence type="ECO:0000313" key="2">
    <source>
        <dbReference type="EMBL" id="MCK6259128.1"/>
    </source>
</evidence>
<evidence type="ECO:0000313" key="3">
    <source>
        <dbReference type="Proteomes" id="UP001139011"/>
    </source>
</evidence>
<dbReference type="GO" id="GO:0005737">
    <property type="term" value="C:cytoplasm"/>
    <property type="evidence" value="ECO:0007669"/>
    <property type="project" value="TreeGrafter"/>
</dbReference>
<comment type="caution">
    <text evidence="2">The sequence shown here is derived from an EMBL/GenBank/DDBJ whole genome shotgun (WGS) entry which is preliminary data.</text>
</comment>
<dbReference type="PIRSF" id="PIRSF016184">
    <property type="entry name" value="PhzC_PhzF"/>
    <property type="match status" value="1"/>
</dbReference>
<dbReference type="PANTHER" id="PTHR13774:SF32">
    <property type="entry name" value="ANTISENSE-ENHANCING SEQUENCE 1"/>
    <property type="match status" value="1"/>
</dbReference>
<dbReference type="InterPro" id="IPR003719">
    <property type="entry name" value="Phenazine_PhzF-like"/>
</dbReference>
<proteinExistence type="predicted"/>
<dbReference type="RefSeq" id="WP_248254334.1">
    <property type="nucleotide sequence ID" value="NZ_JAIWJX010000002.1"/>
</dbReference>